<accession>A0ABW3JD81</accession>
<feature type="region of interest" description="Disordered" evidence="2">
    <location>
        <begin position="187"/>
        <end position="213"/>
    </location>
</feature>
<comment type="caution">
    <text evidence="5">The sequence shown here is derived from an EMBL/GenBank/DDBJ whole genome shotgun (WGS) entry which is preliminary data.</text>
</comment>
<proteinExistence type="predicted"/>
<dbReference type="Proteomes" id="UP001597102">
    <property type="component" value="Unassembled WGS sequence"/>
</dbReference>
<organism evidence="5 6">
    <name type="scientific">Methyloligella solikamskensis</name>
    <dbReference type="NCBI Taxonomy" id="1177756"/>
    <lineage>
        <taxon>Bacteria</taxon>
        <taxon>Pseudomonadati</taxon>
        <taxon>Pseudomonadota</taxon>
        <taxon>Alphaproteobacteria</taxon>
        <taxon>Hyphomicrobiales</taxon>
        <taxon>Hyphomicrobiaceae</taxon>
        <taxon>Methyloligella</taxon>
    </lineage>
</organism>
<dbReference type="InterPro" id="IPR058627">
    <property type="entry name" value="MdtA-like_C"/>
</dbReference>
<name>A0ABW3JD81_9HYPH</name>
<dbReference type="Gene3D" id="2.40.50.100">
    <property type="match status" value="1"/>
</dbReference>
<feature type="domain" description="Multidrug resistance protein MdtA-like C-terminal permuted SH3" evidence="4">
    <location>
        <begin position="523"/>
        <end position="581"/>
    </location>
</feature>
<dbReference type="PANTHER" id="PTHR30097:SF4">
    <property type="entry name" value="SLR6042 PROTEIN"/>
    <property type="match status" value="1"/>
</dbReference>
<dbReference type="RefSeq" id="WP_379090116.1">
    <property type="nucleotide sequence ID" value="NZ_JBHTJO010000001.1"/>
</dbReference>
<dbReference type="Pfam" id="PF25967">
    <property type="entry name" value="RND-MFP_C"/>
    <property type="match status" value="1"/>
</dbReference>
<reference evidence="6" key="1">
    <citation type="journal article" date="2019" name="Int. J. Syst. Evol. Microbiol.">
        <title>The Global Catalogue of Microorganisms (GCM) 10K type strain sequencing project: providing services to taxonomists for standard genome sequencing and annotation.</title>
        <authorList>
            <consortium name="The Broad Institute Genomics Platform"/>
            <consortium name="The Broad Institute Genome Sequencing Center for Infectious Disease"/>
            <person name="Wu L."/>
            <person name="Ma J."/>
        </authorList>
    </citation>
    <scope>NUCLEOTIDE SEQUENCE [LARGE SCALE GENOMIC DNA]</scope>
    <source>
        <strain evidence="6">CCUG 61697</strain>
    </source>
</reference>
<keyword evidence="3" id="KW-0812">Transmembrane</keyword>
<feature type="compositionally biased region" description="Basic and acidic residues" evidence="2">
    <location>
        <begin position="203"/>
        <end position="212"/>
    </location>
</feature>
<keyword evidence="3" id="KW-0472">Membrane</keyword>
<evidence type="ECO:0000313" key="6">
    <source>
        <dbReference type="Proteomes" id="UP001597102"/>
    </source>
</evidence>
<protein>
    <submittedName>
        <fullName evidence="5">Efflux RND transporter periplasmic adaptor subunit</fullName>
    </submittedName>
</protein>
<evidence type="ECO:0000256" key="2">
    <source>
        <dbReference type="SAM" id="MobiDB-lite"/>
    </source>
</evidence>
<keyword evidence="3" id="KW-1133">Transmembrane helix</keyword>
<feature type="transmembrane region" description="Helical" evidence="3">
    <location>
        <begin position="162"/>
        <end position="185"/>
    </location>
</feature>
<gene>
    <name evidence="5" type="ORF">ACFQ2F_11905</name>
</gene>
<dbReference type="InterPro" id="IPR051909">
    <property type="entry name" value="MFP_Cation_Efflux"/>
</dbReference>
<keyword evidence="6" id="KW-1185">Reference proteome</keyword>
<keyword evidence="1" id="KW-0813">Transport</keyword>
<dbReference type="Gene3D" id="2.40.420.20">
    <property type="match status" value="1"/>
</dbReference>
<dbReference type="SUPFAM" id="SSF111369">
    <property type="entry name" value="HlyD-like secretion proteins"/>
    <property type="match status" value="1"/>
</dbReference>
<evidence type="ECO:0000313" key="5">
    <source>
        <dbReference type="EMBL" id="MFD0987800.1"/>
    </source>
</evidence>
<dbReference type="Gene3D" id="1.10.287.470">
    <property type="entry name" value="Helix hairpin bin"/>
    <property type="match status" value="1"/>
</dbReference>
<evidence type="ECO:0000256" key="1">
    <source>
        <dbReference type="ARBA" id="ARBA00022448"/>
    </source>
</evidence>
<dbReference type="PANTHER" id="PTHR30097">
    <property type="entry name" value="CATION EFFLUX SYSTEM PROTEIN CUSB"/>
    <property type="match status" value="1"/>
</dbReference>
<evidence type="ECO:0000256" key="3">
    <source>
        <dbReference type="SAM" id="Phobius"/>
    </source>
</evidence>
<dbReference type="EMBL" id="JBHTJO010000001">
    <property type="protein sequence ID" value="MFD0987800.1"/>
    <property type="molecule type" value="Genomic_DNA"/>
</dbReference>
<dbReference type="Gene3D" id="2.40.30.170">
    <property type="match status" value="1"/>
</dbReference>
<evidence type="ECO:0000259" key="4">
    <source>
        <dbReference type="Pfam" id="PF25967"/>
    </source>
</evidence>
<sequence length="588" mass="62364">MLHSLLRLLLTVAVLFAVPVLVGSVFVGPVLAHEGHVHDEPKPLMVPVAPRVVAMTPQFELVGVLSAPGELIVFLSTFDTSAPVTGASLSVSGDGGVVEAKSDSEGVFVAEAPWLTASPPADLIFSLALEDGRQDLLTGQLAPSGEEAAENEPGGTGLAEGFSVFSVLVLAVLAFVAGVVATSFFRQNEEASGEPEDASAADTKVEREEKKPSRVTTLRRSAGVILLCIGAVAFPRAEAFAVEEPIDALPALPAGMAMDQPQRLSDGSIFFPKPTQHLLSLRTEIVTEQKIARTRELSGLVTVPLGNRGRVQASRPGRFEPADGDIYVGMEVKKGQILGHIDAYIEAADRANLRSQIAETEARIEKNRTILGRFESIPNAVPKVKVDEVRGELQALIERRKELVPGLTVKEPLVAPIDGIVSIADVAAGQMVEARDTLFEIVDPSALRIEAVASESGPIGKIRSATAVIEGFEPLKLKYLGQGPALKQHSRLLTFQIVQPGQDLAAGMTAHVILTLGEERRGVAVPSSAVTRDAAGLPAVWVKTAPEVFQSRVVNTMPLDGEHLLITAGLRPKDRIVTSGANLLSQVR</sequence>